<evidence type="ECO:0000313" key="3">
    <source>
        <dbReference type="EMBL" id="CCH31856.1"/>
    </source>
</evidence>
<dbReference type="eggNOG" id="COG1335">
    <property type="taxonomic scope" value="Bacteria"/>
</dbReference>
<keyword evidence="4" id="KW-1185">Reference proteome</keyword>
<dbReference type="KEGG" id="sesp:BN6_45770"/>
<dbReference type="InterPro" id="IPR050272">
    <property type="entry name" value="Isochorismatase-like_hydrls"/>
</dbReference>
<dbReference type="InterPro" id="IPR036380">
    <property type="entry name" value="Isochorismatase-like_sf"/>
</dbReference>
<dbReference type="PATRIC" id="fig|1179773.3.peg.4585"/>
<accession>K0K0I1</accession>
<protein>
    <submittedName>
        <fullName evidence="3">Putative isochorismatase hydrolase</fullName>
    </submittedName>
</protein>
<dbReference type="PANTHER" id="PTHR43540:SF1">
    <property type="entry name" value="ISOCHORISMATASE HYDROLASE"/>
    <property type="match status" value="1"/>
</dbReference>
<name>K0K0I1_SACES</name>
<evidence type="ECO:0000313" key="4">
    <source>
        <dbReference type="Proteomes" id="UP000006281"/>
    </source>
</evidence>
<dbReference type="Gene3D" id="3.40.50.850">
    <property type="entry name" value="Isochorismatase-like"/>
    <property type="match status" value="1"/>
</dbReference>
<sequence>MGAVRIGFGGMTDALVIVDMQELMIPLVWRGEELAGRIAALARAAKRAGAPVLAVQQIGARGTAFDPDSPGTRLSARLGLDRIDAVVRKSATDSFYRTDLAASLAARDVRTIVLAGVATDYCVDATARSALSHDLNVVLVGDGHAPAANGDPEAGLTAEQVIAHHNRVLSKAIHPGGTLRVLPASHVVFSP</sequence>
<dbReference type="HOGENOM" id="CLU_068979_5_5_11"/>
<proteinExistence type="predicted"/>
<organism evidence="3 4">
    <name type="scientific">Saccharothrix espanaensis (strain ATCC 51144 / DSM 44229 / JCM 9112 / NBRC 15066 / NRRL 15764)</name>
    <dbReference type="NCBI Taxonomy" id="1179773"/>
    <lineage>
        <taxon>Bacteria</taxon>
        <taxon>Bacillati</taxon>
        <taxon>Actinomycetota</taxon>
        <taxon>Actinomycetes</taxon>
        <taxon>Pseudonocardiales</taxon>
        <taxon>Pseudonocardiaceae</taxon>
        <taxon>Saccharothrix</taxon>
    </lineage>
</organism>
<evidence type="ECO:0000256" key="1">
    <source>
        <dbReference type="ARBA" id="ARBA00022801"/>
    </source>
</evidence>
<dbReference type="EMBL" id="HE804045">
    <property type="protein sequence ID" value="CCH31856.1"/>
    <property type="molecule type" value="Genomic_DNA"/>
</dbReference>
<dbReference type="GO" id="GO:0016787">
    <property type="term" value="F:hydrolase activity"/>
    <property type="evidence" value="ECO:0007669"/>
    <property type="project" value="UniProtKB-KW"/>
</dbReference>
<reference evidence="3 4" key="1">
    <citation type="journal article" date="2012" name="BMC Genomics">
        <title>Complete genome sequence of Saccharothrix espanaensis DSM 44229T and comparison to the other completely sequenced Pseudonocardiaceae.</title>
        <authorList>
            <person name="Strobel T."/>
            <person name="Al-Dilaimi A."/>
            <person name="Blom J."/>
            <person name="Gessner A."/>
            <person name="Kalinowski J."/>
            <person name="Luzhetska M."/>
            <person name="Puhler A."/>
            <person name="Szczepanowski R."/>
            <person name="Bechthold A."/>
            <person name="Ruckert C."/>
        </authorList>
    </citation>
    <scope>NUCLEOTIDE SEQUENCE [LARGE SCALE GENOMIC DNA]</scope>
    <source>
        <strain evidence="4">ATCC 51144 / DSM 44229 / JCM 9112 / NBRC 15066 / NRRL 15764</strain>
    </source>
</reference>
<gene>
    <name evidence="3" type="ordered locus">BN6_45770</name>
</gene>
<dbReference type="Pfam" id="PF00857">
    <property type="entry name" value="Isochorismatase"/>
    <property type="match status" value="1"/>
</dbReference>
<dbReference type="PANTHER" id="PTHR43540">
    <property type="entry name" value="PEROXYUREIDOACRYLATE/UREIDOACRYLATE AMIDOHYDROLASE-RELATED"/>
    <property type="match status" value="1"/>
</dbReference>
<keyword evidence="1 3" id="KW-0378">Hydrolase</keyword>
<evidence type="ECO:0000259" key="2">
    <source>
        <dbReference type="Pfam" id="PF00857"/>
    </source>
</evidence>
<dbReference type="AlphaFoldDB" id="K0K0I1"/>
<feature type="domain" description="Isochorismatase-like" evidence="2">
    <location>
        <begin position="14"/>
        <end position="151"/>
    </location>
</feature>
<dbReference type="STRING" id="1179773.BN6_45770"/>
<dbReference type="SUPFAM" id="SSF52499">
    <property type="entry name" value="Isochorismatase-like hydrolases"/>
    <property type="match status" value="1"/>
</dbReference>
<dbReference type="Proteomes" id="UP000006281">
    <property type="component" value="Chromosome"/>
</dbReference>
<dbReference type="InterPro" id="IPR000868">
    <property type="entry name" value="Isochorismatase-like_dom"/>
</dbReference>